<dbReference type="GeneID" id="34316846"/>
<dbReference type="EMBL" id="AHMY02000032">
    <property type="protein sequence ID" value="EKO16261.1"/>
    <property type="molecule type" value="Genomic_DNA"/>
</dbReference>
<sequence length="72" mass="8563">MKNITFRADDQLLEKARLRAASERKSLTDVFNEFLKNYSNSVKDVSDYENLLQKLAYVKVGRKFTREEMNER</sequence>
<dbReference type="RefSeq" id="WP_000790422.1">
    <property type="nucleotide sequence ID" value="NZ_AHMY02000032.1"/>
</dbReference>
<accession>A0A0E2BG97</accession>
<organism evidence="1 2">
    <name type="scientific">Leptospira kirschneri str. H1</name>
    <dbReference type="NCBI Taxonomy" id="1049966"/>
    <lineage>
        <taxon>Bacteria</taxon>
        <taxon>Pseudomonadati</taxon>
        <taxon>Spirochaetota</taxon>
        <taxon>Spirochaetia</taxon>
        <taxon>Leptospirales</taxon>
        <taxon>Leptospiraceae</taxon>
        <taxon>Leptospira</taxon>
    </lineage>
</organism>
<dbReference type="SMR" id="A0A0E2BG97"/>
<gene>
    <name evidence="1" type="ORF">LEP1GSC081_3184</name>
</gene>
<comment type="caution">
    <text evidence="1">The sequence shown here is derived from an EMBL/GenBank/DDBJ whole genome shotgun (WGS) entry which is preliminary data.</text>
</comment>
<evidence type="ECO:0000313" key="1">
    <source>
        <dbReference type="EMBL" id="EKO16261.1"/>
    </source>
</evidence>
<proteinExistence type="predicted"/>
<name>A0A0E2BG97_9LEPT</name>
<dbReference type="Proteomes" id="UP000006253">
    <property type="component" value="Unassembled WGS sequence"/>
</dbReference>
<dbReference type="AlphaFoldDB" id="A0A0E2BG97"/>
<evidence type="ECO:0000313" key="2">
    <source>
        <dbReference type="Proteomes" id="UP000006253"/>
    </source>
</evidence>
<protein>
    <submittedName>
        <fullName evidence="1">Toxin-antitoxin system, antitoxin component, ribbon-helix-helix domain protein</fullName>
    </submittedName>
</protein>
<reference evidence="1 2" key="1">
    <citation type="submission" date="2012-10" db="EMBL/GenBank/DDBJ databases">
        <authorList>
            <person name="Harkins D.M."/>
            <person name="Durkin A.S."/>
            <person name="Brinkac L.M."/>
            <person name="Selengut J.D."/>
            <person name="Sanka R."/>
            <person name="DePew J."/>
            <person name="Purushe J."/>
            <person name="Peacock S.J."/>
            <person name="Thaipadungpanit J."/>
            <person name="Wuthiekanun V.W."/>
            <person name="Day N.P."/>
            <person name="Vinetz J.M."/>
            <person name="Sutton G.G."/>
            <person name="Nelson W.C."/>
            <person name="Fouts D.E."/>
        </authorList>
    </citation>
    <scope>NUCLEOTIDE SEQUENCE [LARGE SCALE GENOMIC DNA]</scope>
    <source>
        <strain evidence="1 2">H1</strain>
    </source>
</reference>